<evidence type="ECO:0000313" key="8">
    <source>
        <dbReference type="Proteomes" id="UP000254330"/>
    </source>
</evidence>
<dbReference type="Proteomes" id="UP000254330">
    <property type="component" value="Unassembled WGS sequence"/>
</dbReference>
<dbReference type="InterPro" id="IPR004089">
    <property type="entry name" value="MCPsignal_dom"/>
</dbReference>
<dbReference type="SMART" id="SM00283">
    <property type="entry name" value="MA"/>
    <property type="match status" value="1"/>
</dbReference>
<protein>
    <submittedName>
        <fullName evidence="6">Chemotaxis regulator BdlA</fullName>
    </submittedName>
    <submittedName>
        <fullName evidence="7">Methyl-accepting chemotaxis sensory transducer with Pas/Pac sensor</fullName>
    </submittedName>
</protein>
<sequence>MLGVLEKSEKTSNDLLIQALEKDLAVIRFDTNRTVTYASEQFAKTVGYTPSQLIGKKHAALCFSAFANSLEYEQFWRQLLLGNSYQDKIERKHADGSSIWLEATYLPIRDGRGVVTGVMKIAFDITNRNNDMISIANELQNMSHELNGLSKMGKTNAANLDTNFHEVIEISSQNQKSIHTLIEKTDAIQDIVKTIRHISKQTNLLALNAGIEAARAGEFGRGFNVVATEVRRLSQHVDHSIIDIRTMIEDLTEQITVIENAGDAISEKVDSNQQFIEEVVGDYNAIEKCSEHLDDQTKLFNQFMD</sequence>
<dbReference type="InterPro" id="IPR013656">
    <property type="entry name" value="PAS_4"/>
</dbReference>
<name>A0A8B4QCR3_9BACL</name>
<dbReference type="SUPFAM" id="SSF55785">
    <property type="entry name" value="PYP-like sensor domain (PAS domain)"/>
    <property type="match status" value="1"/>
</dbReference>
<dbReference type="SUPFAM" id="SSF58104">
    <property type="entry name" value="Methyl-accepting chemotaxis protein (MCP) signaling domain"/>
    <property type="match status" value="1"/>
</dbReference>
<evidence type="ECO:0000259" key="4">
    <source>
        <dbReference type="PROSITE" id="PS50112"/>
    </source>
</evidence>
<evidence type="ECO:0000313" key="6">
    <source>
        <dbReference type="EMBL" id="STX10482.1"/>
    </source>
</evidence>
<dbReference type="CDD" id="cd00130">
    <property type="entry name" value="PAS"/>
    <property type="match status" value="1"/>
</dbReference>
<evidence type="ECO:0000256" key="1">
    <source>
        <dbReference type="ARBA" id="ARBA00023224"/>
    </source>
</evidence>
<reference evidence="6 8" key="1">
    <citation type="submission" date="2018-06" db="EMBL/GenBank/DDBJ databases">
        <authorList>
            <consortium name="Pathogen Informatics"/>
            <person name="Doyle S."/>
        </authorList>
    </citation>
    <scope>NUCLEOTIDE SEQUENCE [LARGE SCALE GENOMIC DNA]</scope>
    <source>
        <strain evidence="6 8">NCTC10597</strain>
    </source>
</reference>
<evidence type="ECO:0000313" key="9">
    <source>
        <dbReference type="Proteomes" id="UP000294641"/>
    </source>
</evidence>
<dbReference type="Proteomes" id="UP000294641">
    <property type="component" value="Unassembled WGS sequence"/>
</dbReference>
<dbReference type="EMBL" id="UGNP01000001">
    <property type="protein sequence ID" value="STX10482.1"/>
    <property type="molecule type" value="Genomic_DNA"/>
</dbReference>
<dbReference type="PANTHER" id="PTHR32089">
    <property type="entry name" value="METHYL-ACCEPTING CHEMOTAXIS PROTEIN MCPB"/>
    <property type="match status" value="1"/>
</dbReference>
<dbReference type="GO" id="GO:0016020">
    <property type="term" value="C:membrane"/>
    <property type="evidence" value="ECO:0007669"/>
    <property type="project" value="InterPro"/>
</dbReference>
<gene>
    <name evidence="6" type="primary">bdlA</name>
    <name evidence="7" type="ORF">DFR61_10356</name>
    <name evidence="6" type="ORF">NCTC10597_02229</name>
</gene>
<feature type="domain" description="PAC" evidence="5">
    <location>
        <begin position="83"/>
        <end position="137"/>
    </location>
</feature>
<proteinExistence type="predicted"/>
<dbReference type="AlphaFoldDB" id="A0A8B4QCR3"/>
<dbReference type="Gene3D" id="3.30.450.20">
    <property type="entry name" value="PAS domain"/>
    <property type="match status" value="1"/>
</dbReference>
<dbReference type="SMART" id="SM00086">
    <property type="entry name" value="PAC"/>
    <property type="match status" value="1"/>
</dbReference>
<dbReference type="Pfam" id="PF00015">
    <property type="entry name" value="MCPsignal"/>
    <property type="match status" value="1"/>
</dbReference>
<dbReference type="InterPro" id="IPR000700">
    <property type="entry name" value="PAS-assoc_C"/>
</dbReference>
<evidence type="ECO:0000259" key="5">
    <source>
        <dbReference type="PROSITE" id="PS50113"/>
    </source>
</evidence>
<dbReference type="OrthoDB" id="9765776at2"/>
<keyword evidence="9" id="KW-1185">Reference proteome</keyword>
<evidence type="ECO:0000256" key="2">
    <source>
        <dbReference type="PROSITE-ProRule" id="PRU00284"/>
    </source>
</evidence>
<dbReference type="InterPro" id="IPR035965">
    <property type="entry name" value="PAS-like_dom_sf"/>
</dbReference>
<comment type="caution">
    <text evidence="6">The sequence shown here is derived from an EMBL/GenBank/DDBJ whole genome shotgun (WGS) entry which is preliminary data.</text>
</comment>
<dbReference type="Gene3D" id="1.10.287.950">
    <property type="entry name" value="Methyl-accepting chemotaxis protein"/>
    <property type="match status" value="1"/>
</dbReference>
<dbReference type="PANTHER" id="PTHR32089:SF112">
    <property type="entry name" value="LYSOZYME-LIKE PROTEIN-RELATED"/>
    <property type="match status" value="1"/>
</dbReference>
<feature type="domain" description="PAS" evidence="4">
    <location>
        <begin position="12"/>
        <end position="56"/>
    </location>
</feature>
<accession>A0A8B4QCR3</accession>
<feature type="domain" description="Methyl-accepting transducer" evidence="3">
    <location>
        <begin position="124"/>
        <end position="305"/>
    </location>
</feature>
<dbReference type="EMBL" id="SNZG01000003">
    <property type="protein sequence ID" value="TDR42681.1"/>
    <property type="molecule type" value="Genomic_DNA"/>
</dbReference>
<evidence type="ECO:0000259" key="3">
    <source>
        <dbReference type="PROSITE" id="PS50111"/>
    </source>
</evidence>
<dbReference type="PROSITE" id="PS50113">
    <property type="entry name" value="PAC"/>
    <property type="match status" value="1"/>
</dbReference>
<dbReference type="PROSITE" id="PS50111">
    <property type="entry name" value="CHEMOTAXIS_TRANSDUC_2"/>
    <property type="match status" value="1"/>
</dbReference>
<dbReference type="InterPro" id="IPR001610">
    <property type="entry name" value="PAC"/>
</dbReference>
<keyword evidence="1 2" id="KW-0807">Transducer</keyword>
<dbReference type="InterPro" id="IPR000014">
    <property type="entry name" value="PAS"/>
</dbReference>
<dbReference type="GO" id="GO:0007165">
    <property type="term" value="P:signal transduction"/>
    <property type="evidence" value="ECO:0007669"/>
    <property type="project" value="UniProtKB-KW"/>
</dbReference>
<dbReference type="RefSeq" id="WP_109348573.1">
    <property type="nucleotide sequence ID" value="NZ_BJUE01000005.1"/>
</dbReference>
<organism evidence="6 8">
    <name type="scientific">Kurthia zopfii</name>
    <dbReference type="NCBI Taxonomy" id="1650"/>
    <lineage>
        <taxon>Bacteria</taxon>
        <taxon>Bacillati</taxon>
        <taxon>Bacillota</taxon>
        <taxon>Bacilli</taxon>
        <taxon>Bacillales</taxon>
        <taxon>Caryophanaceae</taxon>
        <taxon>Kurthia</taxon>
    </lineage>
</organism>
<dbReference type="NCBIfam" id="TIGR00229">
    <property type="entry name" value="sensory_box"/>
    <property type="match status" value="1"/>
</dbReference>
<reference evidence="7 9" key="2">
    <citation type="submission" date="2019-03" db="EMBL/GenBank/DDBJ databases">
        <title>Genomic Encyclopedia of Type Strains, Phase IV (KMG-IV): sequencing the most valuable type-strain genomes for metagenomic binning, comparative biology and taxonomic classification.</title>
        <authorList>
            <person name="Goeker M."/>
        </authorList>
    </citation>
    <scope>NUCLEOTIDE SEQUENCE [LARGE SCALE GENOMIC DNA]</scope>
    <source>
        <strain evidence="7 9">DSM 20580</strain>
    </source>
</reference>
<evidence type="ECO:0000313" key="7">
    <source>
        <dbReference type="EMBL" id="TDR42681.1"/>
    </source>
</evidence>
<dbReference type="PROSITE" id="PS50112">
    <property type="entry name" value="PAS"/>
    <property type="match status" value="1"/>
</dbReference>
<dbReference type="Pfam" id="PF08448">
    <property type="entry name" value="PAS_4"/>
    <property type="match status" value="1"/>
</dbReference>